<dbReference type="KEGG" id="fcy:FRACYDRAFT_234332"/>
<dbReference type="OrthoDB" id="189691at2759"/>
<dbReference type="SUPFAM" id="SSF48371">
    <property type="entry name" value="ARM repeat"/>
    <property type="match status" value="1"/>
</dbReference>
<accession>A0A1E7FRA5</accession>
<reference evidence="5 6" key="1">
    <citation type="submission" date="2016-09" db="EMBL/GenBank/DDBJ databases">
        <title>Extensive genetic diversity and differential bi-allelic expression allows diatom success in the polar Southern Ocean.</title>
        <authorList>
            <consortium name="DOE Joint Genome Institute"/>
            <person name="Mock T."/>
            <person name="Otillar R.P."/>
            <person name="Strauss J."/>
            <person name="Dupont C."/>
            <person name="Frickenhaus S."/>
            <person name="Maumus F."/>
            <person name="Mcmullan M."/>
            <person name="Sanges R."/>
            <person name="Schmutz J."/>
            <person name="Toseland A."/>
            <person name="Valas R."/>
            <person name="Veluchamy A."/>
            <person name="Ward B.J."/>
            <person name="Allen A."/>
            <person name="Barry K."/>
            <person name="Falciatore A."/>
            <person name="Ferrante M."/>
            <person name="Fortunato A.E."/>
            <person name="Gloeckner G."/>
            <person name="Gruber A."/>
            <person name="Hipkin R."/>
            <person name="Janech M."/>
            <person name="Kroth P."/>
            <person name="Leese F."/>
            <person name="Lindquist E."/>
            <person name="Lyon B.R."/>
            <person name="Martin J."/>
            <person name="Mayer C."/>
            <person name="Parker M."/>
            <person name="Quesneville H."/>
            <person name="Raymond J."/>
            <person name="Uhlig C."/>
            <person name="Valentin K.U."/>
            <person name="Worden A.Z."/>
            <person name="Armbrust E.V."/>
            <person name="Bowler C."/>
            <person name="Green B."/>
            <person name="Moulton V."/>
            <person name="Van Oosterhout C."/>
            <person name="Grigoriev I."/>
        </authorList>
    </citation>
    <scope>NUCLEOTIDE SEQUENCE [LARGE SCALE GENOMIC DNA]</scope>
    <source>
        <strain evidence="5 6">CCMP1102</strain>
    </source>
</reference>
<dbReference type="InterPro" id="IPR051345">
    <property type="entry name" value="Importin_beta-like_NTR"/>
</dbReference>
<dbReference type="InParanoid" id="A0A1E7FRA5"/>
<comment type="similarity">
    <text evidence="2">Belongs to the importin beta family.</text>
</comment>
<dbReference type="Gene3D" id="1.25.10.10">
    <property type="entry name" value="Leucine-rich Repeat Variant"/>
    <property type="match status" value="1"/>
</dbReference>
<proteinExistence type="inferred from homology"/>
<evidence type="ECO:0008006" key="7">
    <source>
        <dbReference type="Google" id="ProtNLM"/>
    </source>
</evidence>
<evidence type="ECO:0000256" key="1">
    <source>
        <dbReference type="ARBA" id="ARBA00004123"/>
    </source>
</evidence>
<comment type="subcellular location">
    <subcellularLocation>
        <location evidence="1">Nucleus</location>
    </subcellularLocation>
</comment>
<evidence type="ECO:0000313" key="6">
    <source>
        <dbReference type="Proteomes" id="UP000095751"/>
    </source>
</evidence>
<keyword evidence="4" id="KW-0539">Nucleus</keyword>
<organism evidence="5 6">
    <name type="scientific">Fragilariopsis cylindrus CCMP1102</name>
    <dbReference type="NCBI Taxonomy" id="635003"/>
    <lineage>
        <taxon>Eukaryota</taxon>
        <taxon>Sar</taxon>
        <taxon>Stramenopiles</taxon>
        <taxon>Ochrophyta</taxon>
        <taxon>Bacillariophyta</taxon>
        <taxon>Bacillariophyceae</taxon>
        <taxon>Bacillariophycidae</taxon>
        <taxon>Bacillariales</taxon>
        <taxon>Bacillariaceae</taxon>
        <taxon>Fragilariopsis</taxon>
    </lineage>
</organism>
<evidence type="ECO:0000313" key="5">
    <source>
        <dbReference type="EMBL" id="OEU20701.1"/>
    </source>
</evidence>
<evidence type="ECO:0000256" key="4">
    <source>
        <dbReference type="ARBA" id="ARBA00023242"/>
    </source>
</evidence>
<dbReference type="PANTHER" id="PTHR12363">
    <property type="entry name" value="TRANSPORTIN 3 AND IMPORTIN 13"/>
    <property type="match status" value="1"/>
</dbReference>
<dbReference type="InterPro" id="IPR011989">
    <property type="entry name" value="ARM-like"/>
</dbReference>
<dbReference type="EMBL" id="KV784354">
    <property type="protein sequence ID" value="OEU20701.1"/>
    <property type="molecule type" value="Genomic_DNA"/>
</dbReference>
<evidence type="ECO:0000256" key="3">
    <source>
        <dbReference type="ARBA" id="ARBA00022448"/>
    </source>
</evidence>
<name>A0A1E7FRA5_9STRA</name>
<dbReference type="InterPro" id="IPR016024">
    <property type="entry name" value="ARM-type_fold"/>
</dbReference>
<dbReference type="AlphaFoldDB" id="A0A1E7FRA5"/>
<keyword evidence="6" id="KW-1185">Reference proteome</keyword>
<protein>
    <recommendedName>
        <fullName evidence="7">Exportin-1/Importin-beta-like domain-containing protein</fullName>
    </recommendedName>
</protein>
<keyword evidence="3" id="KW-0813">Transport</keyword>
<dbReference type="GO" id="GO:0006606">
    <property type="term" value="P:protein import into nucleus"/>
    <property type="evidence" value="ECO:0007669"/>
    <property type="project" value="TreeGrafter"/>
</dbReference>
<sequence>MAATIEEEVQRAAIAVIQPTTDPATRRHASKFLEEFTRKTESLDVYVQWLTSFRQQEQSILSGATVNIHEYRIPMQMLCLTMLQSKLRQVLLQRSDGHTANPNLRGIAAIRTELWEYLRQQPSLDRTLVGPCCICNAIVIVRSEGALAEFIANASQNLLGLPQETVLRIMSCLPAEMEARQDLTASQVREGLQIHIEAALDMIRKSLITNENRPSVVMAAYQALQIWIEISHASLTQINTPTYGGPHAILPAVIQLLSSSSNSGNDEYNELTLQSAARALMAAIMVVSDSGTTTRQSAAAQIWQAIPQGFIVQPLQIATMNEWHDATHALSSLLSTFVVEHIDDIVKNPAGMGLQVLLEIQLHPSTSVALIPLECWLTIQEIPTGERHEHWKQPLYKNLVEILLRRLAYPPQFTSWENESEIVEQSDFLEFRRMATDVLVSCYFLLRYEMVQILTQHVRAATDWRASEAALFVLAQISKDVCARCRSHAADGTLIARDRHATQQELLQLLEQLITVDSCVTNAQHKYLLGSVLGFCGNYSPAWTVCPPQAILQLLVYLQSAFGKMPVESGKATRAIYVSCLAKNMPNLEDDYSSRREGENSVLPMILKSVRTSMEAVLLTSDEEAMTTVAEGATRVVTKLVNPEVARQAMTTDLIQPVLNHIYAVLKALPESNNAAEWMSPTVQSAIESLSRLLSVIRIISRFCDAPHIPAMGEWLLHQIDPCLQLVQQRTASTLAQSFILPKWISIHQQILRSTLPQQGTMITIFTNTIPLIVQALEQTNDPCTLKYISTAVETFGGQTMEMDNSFTDLLAHVTVEVTSKGDLSEAMEFLQAYFECLQRYILYCPRALCCNPQLLSSILKIAVESISVIEAKESTRAALIFLSQLLGWKSLRLSPQSSQILAEAWNSSILKEMIMMYGPTITQSCITGLTGGPQMLMAAYSDTLFSLCQSIAMNEKEELGTPANPANNISSQLNENLIRNWLFSSMVNTNVTNNIDTDISNQIIVILLALARDDFRSRPKAKSKMLLADYAKIKSGEITSLISYQLP</sequence>
<dbReference type="Proteomes" id="UP000095751">
    <property type="component" value="Unassembled WGS sequence"/>
</dbReference>
<dbReference type="PANTHER" id="PTHR12363:SF33">
    <property type="entry name" value="IMPORTIN-13"/>
    <property type="match status" value="1"/>
</dbReference>
<evidence type="ECO:0000256" key="2">
    <source>
        <dbReference type="ARBA" id="ARBA00007991"/>
    </source>
</evidence>
<dbReference type="GO" id="GO:0005737">
    <property type="term" value="C:cytoplasm"/>
    <property type="evidence" value="ECO:0007669"/>
    <property type="project" value="TreeGrafter"/>
</dbReference>
<dbReference type="GO" id="GO:0005634">
    <property type="term" value="C:nucleus"/>
    <property type="evidence" value="ECO:0007669"/>
    <property type="project" value="UniProtKB-SubCell"/>
</dbReference>
<gene>
    <name evidence="5" type="ORF">FRACYDRAFT_234332</name>
</gene>